<keyword evidence="12" id="KW-0408">Iron</keyword>
<evidence type="ECO:0000256" key="8">
    <source>
        <dbReference type="ARBA" id="ARBA00022824"/>
    </source>
</evidence>
<dbReference type="InterPro" id="IPR006620">
    <property type="entry name" value="Pro_4_hyd_alph"/>
</dbReference>
<evidence type="ECO:0000256" key="10">
    <source>
        <dbReference type="ARBA" id="ARBA00022964"/>
    </source>
</evidence>
<accession>A0A8C3CEA6</accession>
<evidence type="ECO:0000256" key="14">
    <source>
        <dbReference type="SAM" id="MobiDB-lite"/>
    </source>
</evidence>
<dbReference type="InterPro" id="IPR005123">
    <property type="entry name" value="Oxoglu/Fe-dep_dioxygenase_dom"/>
</dbReference>
<reference evidence="17" key="2">
    <citation type="submission" date="2025-09" db="UniProtKB">
        <authorList>
            <consortium name="Ensembl"/>
        </authorList>
    </citation>
    <scope>IDENTIFICATION</scope>
</reference>
<feature type="region of interest" description="Disordered" evidence="14">
    <location>
        <begin position="752"/>
        <end position="778"/>
    </location>
</feature>
<dbReference type="AlphaFoldDB" id="A0A8C3CEA6"/>
<reference evidence="17" key="1">
    <citation type="submission" date="2025-08" db="UniProtKB">
        <authorList>
            <consortium name="Ensembl"/>
        </authorList>
    </citation>
    <scope>IDENTIFICATION</scope>
</reference>
<evidence type="ECO:0000256" key="5">
    <source>
        <dbReference type="ARBA" id="ARBA00012269"/>
    </source>
</evidence>
<comment type="function">
    <text evidence="2">Catalyzes the post-translational formation of 4-hydroxyproline in -Xaa-Pro-Gly- sequences in collagens and other proteins.</text>
</comment>
<keyword evidence="9" id="KW-0847">Vitamin C</keyword>
<dbReference type="Pfam" id="PF23558">
    <property type="entry name" value="TPR_P4H"/>
    <property type="match status" value="1"/>
</dbReference>
<evidence type="ECO:0000256" key="13">
    <source>
        <dbReference type="ARBA" id="ARBA00023180"/>
    </source>
</evidence>
<feature type="region of interest" description="Disordered" evidence="14">
    <location>
        <begin position="687"/>
        <end position="713"/>
    </location>
</feature>
<dbReference type="InterPro" id="IPR013547">
    <property type="entry name" value="P4H_N"/>
</dbReference>
<evidence type="ECO:0000256" key="1">
    <source>
        <dbReference type="ARBA" id="ARBA00001961"/>
    </source>
</evidence>
<evidence type="ECO:0000256" key="4">
    <source>
        <dbReference type="ARBA" id="ARBA00006511"/>
    </source>
</evidence>
<evidence type="ECO:0000256" key="9">
    <source>
        <dbReference type="ARBA" id="ARBA00022896"/>
    </source>
</evidence>
<dbReference type="GO" id="GO:0031418">
    <property type="term" value="F:L-ascorbic acid binding"/>
    <property type="evidence" value="ECO:0007669"/>
    <property type="project" value="UniProtKB-KW"/>
</dbReference>
<dbReference type="PANTHER" id="PTHR10869">
    <property type="entry name" value="PROLYL 4-HYDROXYLASE ALPHA SUBUNIT"/>
    <property type="match status" value="1"/>
</dbReference>
<keyword evidence="8" id="KW-0256">Endoplasmic reticulum</keyword>
<evidence type="ECO:0000256" key="2">
    <source>
        <dbReference type="ARBA" id="ARBA00002035"/>
    </source>
</evidence>
<dbReference type="GO" id="GO:0005788">
    <property type="term" value="C:endoplasmic reticulum lumen"/>
    <property type="evidence" value="ECO:0007669"/>
    <property type="project" value="UniProtKB-SubCell"/>
</dbReference>
<keyword evidence="7" id="KW-0802">TPR repeat</keyword>
<keyword evidence="11" id="KW-0560">Oxidoreductase</keyword>
<comment type="similarity">
    <text evidence="4">Belongs to the P4HA family.</text>
</comment>
<feature type="domain" description="Fe2OG dioxygenase" evidence="16">
    <location>
        <begin position="413"/>
        <end position="541"/>
    </location>
</feature>
<dbReference type="FunFam" id="1.25.40.10:FF:000161">
    <property type="entry name" value="prolyl 4-hydroxylase subunit alpha-3 isoform X1"/>
    <property type="match status" value="1"/>
</dbReference>
<evidence type="ECO:0000313" key="18">
    <source>
        <dbReference type="Proteomes" id="UP000694556"/>
    </source>
</evidence>
<evidence type="ECO:0000256" key="12">
    <source>
        <dbReference type="ARBA" id="ARBA00023004"/>
    </source>
</evidence>
<sequence length="778" mass="84264">MRAVGVLGLGALLAWLPPVPADTFSALRSVRQARGVEGRLLRRLRAYLREESARLRRLGRFYEKVRALHQDPGASVDNPLLAFSLIKRLSSDWPHLVHSDEAAENTRALHDGFEEVQQELPGAEDLEGAARALMRLQDVYGLSVKGMANGVFQPAGTGRPPLYSPGLRVALSADDCFHVGKVAYDTGDYYHSIAWLEEAVSRFRLSYGSWNPEEERGSLEDALDHLAFSYFMAGNISHALTLSREFLHYDPSNQRVTRNVAKYKKLLASGGYQAGGPLRRPNATRLQSRDAYEELCQSLGAQPAPERPPRLGCSYETNGSPYLLLQPAKKETLRLQPYIALYHDFISDAEAETIKGLAGPWLQRSVVASGEKQQKAEYRISKSAWLKDTADPVVRALELRMAAVTGLDLRPPYAEYLQVVNYGLGGHYEPHFDHATSRKSPLYRMKSGNRIATVMIYLSAVEAGGSTAFIYANFSVPVVKVRGEQGRGGTHAALWGRISCRESWLNPSRCPKNPDLNPPDHFGAPKPNPGARVSILGVPNPNLGASGFVLGAQNPNPIAPSLVLGRQNPNPRASNHFGALILNPGAPAGVLGGRDPTPGLLWGAKPGAVPPLCPAERSPLLVEPAEEWGRRRGHPARRLPRPGWGQVGGEQVDPRARAGISAALQPRSPGLSDVGGSRTQLLAWTASPPARRGKVTPGGGLSRRKRGGSAGGRMVLLPCEPKGVKIKSKETGVEFGGASSAWDGGKVWQQVWHIPSPKGPGPAPRGDRGQSVTSPRCH</sequence>
<dbReference type="InterPro" id="IPR059068">
    <property type="entry name" value="TPR_P4H"/>
</dbReference>
<dbReference type="PANTHER" id="PTHR10869:SF223">
    <property type="entry name" value="PROLYL 4-HYDROXYLASE SUBUNIT ALPHA-3"/>
    <property type="match status" value="1"/>
</dbReference>
<dbReference type="Gene3D" id="1.25.40.10">
    <property type="entry name" value="Tetratricopeptide repeat domain"/>
    <property type="match status" value="1"/>
</dbReference>
<dbReference type="Proteomes" id="UP000694556">
    <property type="component" value="Unassembled WGS sequence"/>
</dbReference>
<keyword evidence="15" id="KW-0732">Signal</keyword>
<evidence type="ECO:0000256" key="3">
    <source>
        <dbReference type="ARBA" id="ARBA00004319"/>
    </source>
</evidence>
<proteinExistence type="inferred from homology"/>
<keyword evidence="6" id="KW-0479">Metal-binding</keyword>
<dbReference type="PROSITE" id="PS51471">
    <property type="entry name" value="FE2OG_OXY"/>
    <property type="match status" value="1"/>
</dbReference>
<keyword evidence="10" id="KW-0223">Dioxygenase</keyword>
<keyword evidence="18" id="KW-1185">Reference proteome</keyword>
<dbReference type="Ensembl" id="ENSCMMT00000021327.1">
    <property type="protein sequence ID" value="ENSCMMP00000019431.1"/>
    <property type="gene ID" value="ENSCMMG00000012251.1"/>
</dbReference>
<dbReference type="Pfam" id="PF08336">
    <property type="entry name" value="P4Ha_N"/>
    <property type="match status" value="1"/>
</dbReference>
<evidence type="ECO:0000256" key="7">
    <source>
        <dbReference type="ARBA" id="ARBA00022803"/>
    </source>
</evidence>
<dbReference type="Gene3D" id="2.60.120.620">
    <property type="entry name" value="q2cbj1_9rhob like domain"/>
    <property type="match status" value="1"/>
</dbReference>
<evidence type="ECO:0000259" key="16">
    <source>
        <dbReference type="PROSITE" id="PS51471"/>
    </source>
</evidence>
<evidence type="ECO:0000256" key="15">
    <source>
        <dbReference type="SAM" id="SignalP"/>
    </source>
</evidence>
<organism evidence="17 18">
    <name type="scientific">Cairina moschata</name>
    <name type="common">Muscovy duck</name>
    <dbReference type="NCBI Taxonomy" id="8855"/>
    <lineage>
        <taxon>Eukaryota</taxon>
        <taxon>Metazoa</taxon>
        <taxon>Chordata</taxon>
        <taxon>Craniata</taxon>
        <taxon>Vertebrata</taxon>
        <taxon>Euteleostomi</taxon>
        <taxon>Archelosauria</taxon>
        <taxon>Archosauria</taxon>
        <taxon>Dinosauria</taxon>
        <taxon>Saurischia</taxon>
        <taxon>Theropoda</taxon>
        <taxon>Coelurosauria</taxon>
        <taxon>Aves</taxon>
        <taxon>Neognathae</taxon>
        <taxon>Galloanserae</taxon>
        <taxon>Anseriformes</taxon>
        <taxon>Anatidae</taxon>
        <taxon>Anatinae</taxon>
        <taxon>Cairina</taxon>
    </lineage>
</organism>
<dbReference type="InterPro" id="IPR011990">
    <property type="entry name" value="TPR-like_helical_dom_sf"/>
</dbReference>
<dbReference type="GO" id="GO:0005506">
    <property type="term" value="F:iron ion binding"/>
    <property type="evidence" value="ECO:0007669"/>
    <property type="project" value="InterPro"/>
</dbReference>
<comment type="cofactor">
    <cofactor evidence="1">
        <name>L-ascorbate</name>
        <dbReference type="ChEBI" id="CHEBI:38290"/>
    </cofactor>
</comment>
<dbReference type="SUPFAM" id="SSF48452">
    <property type="entry name" value="TPR-like"/>
    <property type="match status" value="1"/>
</dbReference>
<evidence type="ECO:0000313" key="17">
    <source>
        <dbReference type="Ensembl" id="ENSCMMP00000019431.1"/>
    </source>
</evidence>
<dbReference type="InterPro" id="IPR045054">
    <property type="entry name" value="P4HA-like"/>
</dbReference>
<feature type="chain" id="PRO_5034113807" description="procollagen-proline 4-dioxygenase" evidence="15">
    <location>
        <begin position="22"/>
        <end position="778"/>
    </location>
</feature>
<feature type="signal peptide" evidence="15">
    <location>
        <begin position="1"/>
        <end position="21"/>
    </location>
</feature>
<protein>
    <recommendedName>
        <fullName evidence="5">procollagen-proline 4-dioxygenase</fullName>
        <ecNumber evidence="5">1.14.11.2</ecNumber>
    </recommendedName>
</protein>
<dbReference type="SMART" id="SM00702">
    <property type="entry name" value="P4Hc"/>
    <property type="match status" value="1"/>
</dbReference>
<name>A0A8C3CEA6_CAIMO</name>
<evidence type="ECO:0000256" key="11">
    <source>
        <dbReference type="ARBA" id="ARBA00023002"/>
    </source>
</evidence>
<comment type="subcellular location">
    <subcellularLocation>
        <location evidence="3">Endoplasmic reticulum lumen</location>
    </subcellularLocation>
</comment>
<dbReference type="GO" id="GO:0004656">
    <property type="term" value="F:procollagen-proline 4-dioxygenase activity"/>
    <property type="evidence" value="ECO:0007669"/>
    <property type="project" value="UniProtKB-EC"/>
</dbReference>
<keyword evidence="13" id="KW-0325">Glycoprotein</keyword>
<evidence type="ECO:0000256" key="6">
    <source>
        <dbReference type="ARBA" id="ARBA00022723"/>
    </source>
</evidence>
<dbReference type="Gene3D" id="6.10.140.1460">
    <property type="match status" value="1"/>
</dbReference>
<dbReference type="EC" id="1.14.11.2" evidence="5"/>